<keyword evidence="6 8" id="KW-1133">Transmembrane helix</keyword>
<feature type="transmembrane region" description="Helical" evidence="8">
    <location>
        <begin position="131"/>
        <end position="150"/>
    </location>
</feature>
<feature type="transmembrane region" description="Helical" evidence="8">
    <location>
        <begin position="188"/>
        <end position="209"/>
    </location>
</feature>
<evidence type="ECO:0000256" key="5">
    <source>
        <dbReference type="ARBA" id="ARBA00022692"/>
    </source>
</evidence>
<evidence type="ECO:0000256" key="4">
    <source>
        <dbReference type="ARBA" id="ARBA00022475"/>
    </source>
</evidence>
<dbReference type="AlphaFoldDB" id="Q7MRN4"/>
<organism evidence="10">
    <name type="scientific">Wolinella succinogenes (strain ATCC 29543 / DSM 1740 / CCUG 13145 / JCM 31913 / LMG 7466 / NCTC 11488 / FDC 602W)</name>
    <name type="common">Vibrio succinogenes</name>
    <dbReference type="NCBI Taxonomy" id="273121"/>
    <lineage>
        <taxon>Bacteria</taxon>
        <taxon>Pseudomonadati</taxon>
        <taxon>Campylobacterota</taxon>
        <taxon>Epsilonproteobacteria</taxon>
        <taxon>Campylobacterales</taxon>
        <taxon>Helicobacteraceae</taxon>
        <taxon>Wolinella</taxon>
    </lineage>
</organism>
<gene>
    <name evidence="9" type="ordered locus">WS1179</name>
</gene>
<feature type="transmembrane region" description="Helical" evidence="8">
    <location>
        <begin position="156"/>
        <end position="176"/>
    </location>
</feature>
<dbReference type="Proteomes" id="UP000000422">
    <property type="component" value="Chromosome"/>
</dbReference>
<keyword evidence="5 8" id="KW-0812">Transmembrane</keyword>
<evidence type="ECO:0000256" key="2">
    <source>
        <dbReference type="ARBA" id="ARBA00009142"/>
    </source>
</evidence>
<comment type="similarity">
    <text evidence="2 8">Belongs to the 4-toluene sulfonate uptake permease (TSUP) (TC 2.A.102) family.</text>
</comment>
<evidence type="ECO:0000313" key="10">
    <source>
        <dbReference type="Proteomes" id="UP000000422"/>
    </source>
</evidence>
<keyword evidence="10" id="KW-1185">Reference proteome</keyword>
<evidence type="ECO:0000256" key="7">
    <source>
        <dbReference type="ARBA" id="ARBA00023136"/>
    </source>
</evidence>
<dbReference type="InterPro" id="IPR002781">
    <property type="entry name" value="TM_pro_TauE-like"/>
</dbReference>
<dbReference type="EMBL" id="BX571660">
    <property type="protein sequence ID" value="CAE10264.1"/>
    <property type="molecule type" value="Genomic_DNA"/>
</dbReference>
<reference evidence="9 10" key="1">
    <citation type="journal article" date="2003" name="Proc. Natl. Acad. Sci. U.S.A.">
        <title>Complete genome sequence and analysis of Wolinella succinogenes.</title>
        <authorList>
            <person name="Baar C."/>
            <person name="Eppinger M."/>
            <person name="Raddatz G."/>
            <person name="Simon JM."/>
            <person name="Lanz C."/>
            <person name="Klimmek O."/>
            <person name="Nandakumar R."/>
            <person name="Gross R."/>
            <person name="Rosinus A."/>
            <person name="Keller H."/>
            <person name="Jagtap P."/>
            <person name="Linke B."/>
            <person name="Meyer F."/>
            <person name="Lederer H."/>
            <person name="Schuster S.C."/>
        </authorList>
    </citation>
    <scope>NUCLEOTIDE SEQUENCE [LARGE SCALE GENOMIC DNA]</scope>
    <source>
        <strain evidence="10">ATCC 29543 / DSM 1740 / CCUG 13145 / JCM 31913 / LMG 7466 / NCTC 11488 / FDC 602W</strain>
    </source>
</reference>
<evidence type="ECO:0000256" key="6">
    <source>
        <dbReference type="ARBA" id="ARBA00022989"/>
    </source>
</evidence>
<dbReference type="Pfam" id="PF01925">
    <property type="entry name" value="TauE"/>
    <property type="match status" value="1"/>
</dbReference>
<evidence type="ECO:0000256" key="3">
    <source>
        <dbReference type="ARBA" id="ARBA00022448"/>
    </source>
</evidence>
<dbReference type="KEGG" id="wsu:WS1179"/>
<keyword evidence="7 8" id="KW-0472">Membrane</keyword>
<sequence length="252" mass="26309">MELEVGILVILGLCAFVAGFVDSIAGGGGLITIPALLAVGIPPAQALGTNKLQATFGSFSATLYFWRRGYIELAEMKGAILAVFIASSVGTIFVQFIDAAILSRVIPFLLIGFALYFLFSPKVSNEGSKRYLGALGMALAAGVVGFYDGFFGPGTGSFFAVVFVALGGYGITHATANAKLLNFTSNVASLLFFALGGKVLWIIGLVMAIGQYLGARLGSRAAVKHGARIIKPLIVTASLVISARLLWQQYGG</sequence>
<keyword evidence="4 8" id="KW-1003">Cell membrane</keyword>
<proteinExistence type="inferred from homology"/>
<dbReference type="RefSeq" id="WP_011139052.1">
    <property type="nucleotide sequence ID" value="NC_005090.1"/>
</dbReference>
<dbReference type="InterPro" id="IPR052017">
    <property type="entry name" value="TSUP"/>
</dbReference>
<name>Q7MRN4_WOLSU</name>
<dbReference type="PANTHER" id="PTHR30269">
    <property type="entry name" value="TRANSMEMBRANE PROTEIN YFCA"/>
    <property type="match status" value="1"/>
</dbReference>
<dbReference type="eggNOG" id="COG0730">
    <property type="taxonomic scope" value="Bacteria"/>
</dbReference>
<accession>Q7MRN4</accession>
<protein>
    <recommendedName>
        <fullName evidence="8">Probable membrane transporter protein</fullName>
    </recommendedName>
</protein>
<dbReference type="PANTHER" id="PTHR30269:SF0">
    <property type="entry name" value="MEMBRANE TRANSPORTER PROTEIN YFCA-RELATED"/>
    <property type="match status" value="1"/>
</dbReference>
<evidence type="ECO:0000256" key="1">
    <source>
        <dbReference type="ARBA" id="ARBA00004651"/>
    </source>
</evidence>
<evidence type="ECO:0000313" key="9">
    <source>
        <dbReference type="EMBL" id="CAE10264.1"/>
    </source>
</evidence>
<dbReference type="GO" id="GO:0005886">
    <property type="term" value="C:plasma membrane"/>
    <property type="evidence" value="ECO:0007669"/>
    <property type="project" value="UniProtKB-SubCell"/>
</dbReference>
<evidence type="ECO:0000256" key="8">
    <source>
        <dbReference type="RuleBase" id="RU363041"/>
    </source>
</evidence>
<feature type="transmembrane region" description="Helical" evidence="8">
    <location>
        <begin position="78"/>
        <end position="95"/>
    </location>
</feature>
<keyword evidence="3" id="KW-0813">Transport</keyword>
<feature type="transmembrane region" description="Helical" evidence="8">
    <location>
        <begin position="229"/>
        <end position="247"/>
    </location>
</feature>
<dbReference type="STRING" id="273121.WS1179"/>
<feature type="transmembrane region" description="Helical" evidence="8">
    <location>
        <begin position="48"/>
        <end position="66"/>
    </location>
</feature>
<dbReference type="HOGENOM" id="CLU_045498_2_1_7"/>
<feature type="transmembrane region" description="Helical" evidence="8">
    <location>
        <begin position="101"/>
        <end position="119"/>
    </location>
</feature>
<comment type="subcellular location">
    <subcellularLocation>
        <location evidence="1 8">Cell membrane</location>
        <topology evidence="1 8">Multi-pass membrane protein</topology>
    </subcellularLocation>
</comment>